<dbReference type="FunCoup" id="G4TYA7">
    <property type="interactions" value="267"/>
</dbReference>
<dbReference type="OrthoDB" id="10261782at2759"/>
<dbReference type="PANTHER" id="PTHR11904:SF9">
    <property type="entry name" value="PURINE NUCLEOSIDE PHOSPHORYLASE-RELATED"/>
    <property type="match status" value="1"/>
</dbReference>
<dbReference type="CDD" id="cd09009">
    <property type="entry name" value="PNP-EcPNPII_like"/>
    <property type="match status" value="1"/>
</dbReference>
<evidence type="ECO:0000259" key="7">
    <source>
        <dbReference type="Pfam" id="PF01048"/>
    </source>
</evidence>
<comment type="caution">
    <text evidence="8">The sequence shown here is derived from an EMBL/GenBank/DDBJ whole genome shotgun (WGS) entry which is preliminary data.</text>
</comment>
<dbReference type="InterPro" id="IPR011268">
    <property type="entry name" value="Purine_phosphorylase"/>
</dbReference>
<feature type="binding site" evidence="6">
    <location>
        <position position="34"/>
    </location>
    <ligand>
        <name>phosphate</name>
        <dbReference type="ChEBI" id="CHEBI:43474"/>
    </ligand>
</feature>
<feature type="binding site" evidence="6">
    <location>
        <position position="218"/>
    </location>
    <ligand>
        <name>a purine D-ribonucleoside</name>
        <dbReference type="ChEBI" id="CHEBI:142355"/>
    </ligand>
</feature>
<dbReference type="NCBIfam" id="NF006054">
    <property type="entry name" value="PRK08202.1"/>
    <property type="match status" value="1"/>
</dbReference>
<dbReference type="EMBL" id="CAFZ01000687">
    <property type="protein sequence ID" value="CCA76300.1"/>
    <property type="molecule type" value="Genomic_DNA"/>
</dbReference>
<dbReference type="InterPro" id="IPR000845">
    <property type="entry name" value="Nucleoside_phosphorylase_d"/>
</dbReference>
<dbReference type="InterPro" id="IPR035994">
    <property type="entry name" value="Nucleoside_phosphorylase_sf"/>
</dbReference>
<reference evidence="8 9" key="1">
    <citation type="journal article" date="2011" name="PLoS Pathog.">
        <title>Endophytic Life Strategies Decoded by Genome and Transcriptome Analyses of the Mutualistic Root Symbiont Piriformospora indica.</title>
        <authorList>
            <person name="Zuccaro A."/>
            <person name="Lahrmann U."/>
            <person name="Guldener U."/>
            <person name="Langen G."/>
            <person name="Pfiffi S."/>
            <person name="Biedenkopf D."/>
            <person name="Wong P."/>
            <person name="Samans B."/>
            <person name="Grimm C."/>
            <person name="Basiewicz M."/>
            <person name="Murat C."/>
            <person name="Martin F."/>
            <person name="Kogel K.H."/>
        </authorList>
    </citation>
    <scope>NUCLEOTIDE SEQUENCE [LARGE SCALE GENOMIC DNA]</scope>
    <source>
        <strain evidence="8 9">DSM 11827</strain>
    </source>
</reference>
<feature type="binding site" evidence="6">
    <location>
        <position position="237"/>
    </location>
    <ligand>
        <name>phosphate</name>
        <dbReference type="ChEBI" id="CHEBI:43474"/>
    </ligand>
</feature>
<evidence type="ECO:0000256" key="6">
    <source>
        <dbReference type="PIRSR" id="PIRSR000477-2"/>
    </source>
</evidence>
<accession>G4TYA7</accession>
<dbReference type="STRING" id="1109443.G4TYA7"/>
<keyword evidence="4 5" id="KW-0808">Transferase</keyword>
<protein>
    <recommendedName>
        <fullName evidence="5">Purine nucleoside phosphorylase</fullName>
        <ecNumber evidence="5">2.4.2.1</ecNumber>
    </recommendedName>
    <alternativeName>
        <fullName evidence="5">Inosine-guanosine phosphorylase</fullName>
    </alternativeName>
</protein>
<dbReference type="PIRSF" id="PIRSF000477">
    <property type="entry name" value="PurNPase"/>
    <property type="match status" value="1"/>
</dbReference>
<comment type="pathway">
    <text evidence="1 5">Purine metabolism; purine nucleoside salvage.</text>
</comment>
<feature type="binding site" evidence="6">
    <location>
        <begin position="88"/>
        <end position="90"/>
    </location>
    <ligand>
        <name>phosphate</name>
        <dbReference type="ChEBI" id="CHEBI:43474"/>
    </ligand>
</feature>
<dbReference type="InterPro" id="IPR018099">
    <property type="entry name" value="Purine_phosphorylase-2_CS"/>
</dbReference>
<name>G4TYA7_SERID</name>
<gene>
    <name evidence="8" type="ORF">PIIN_10295</name>
</gene>
<dbReference type="OMA" id="EGVYAQF"/>
<dbReference type="SUPFAM" id="SSF53167">
    <property type="entry name" value="Purine and uridine phosphorylases"/>
    <property type="match status" value="1"/>
</dbReference>
<evidence type="ECO:0000256" key="4">
    <source>
        <dbReference type="ARBA" id="ARBA00022679"/>
    </source>
</evidence>
<dbReference type="GO" id="GO:0004731">
    <property type="term" value="F:purine-nucleoside phosphorylase activity"/>
    <property type="evidence" value="ECO:0007669"/>
    <property type="project" value="UniProtKB-EC"/>
</dbReference>
<dbReference type="PANTHER" id="PTHR11904">
    <property type="entry name" value="METHYLTHIOADENOSINE/PURINE NUCLEOSIDE PHOSPHORYLASE"/>
    <property type="match status" value="1"/>
</dbReference>
<evidence type="ECO:0000256" key="1">
    <source>
        <dbReference type="ARBA" id="ARBA00005058"/>
    </source>
</evidence>
<dbReference type="Proteomes" id="UP000007148">
    <property type="component" value="Unassembled WGS sequence"/>
</dbReference>
<evidence type="ECO:0000256" key="3">
    <source>
        <dbReference type="ARBA" id="ARBA00022676"/>
    </source>
</evidence>
<dbReference type="NCBIfam" id="TIGR01697">
    <property type="entry name" value="PNPH-PUNA-XAPA"/>
    <property type="match status" value="1"/>
</dbReference>
<proteinExistence type="inferred from homology"/>
<dbReference type="GO" id="GO:0005737">
    <property type="term" value="C:cytoplasm"/>
    <property type="evidence" value="ECO:0007669"/>
    <property type="project" value="TreeGrafter"/>
</dbReference>
<dbReference type="InParanoid" id="G4TYA7"/>
<dbReference type="AlphaFoldDB" id="G4TYA7"/>
<organism evidence="8 9">
    <name type="scientific">Serendipita indica (strain DSM 11827)</name>
    <name type="common">Root endophyte fungus</name>
    <name type="synonym">Piriformospora indica</name>
    <dbReference type="NCBI Taxonomy" id="1109443"/>
    <lineage>
        <taxon>Eukaryota</taxon>
        <taxon>Fungi</taxon>
        <taxon>Dikarya</taxon>
        <taxon>Basidiomycota</taxon>
        <taxon>Agaricomycotina</taxon>
        <taxon>Agaricomycetes</taxon>
        <taxon>Sebacinales</taxon>
        <taxon>Serendipitaceae</taxon>
        <taxon>Serendipita</taxon>
    </lineage>
</organism>
<evidence type="ECO:0000313" key="9">
    <source>
        <dbReference type="Proteomes" id="UP000007148"/>
    </source>
</evidence>
<dbReference type="PROSITE" id="PS01240">
    <property type="entry name" value="PNP_MTAP_2"/>
    <property type="match status" value="1"/>
</dbReference>
<sequence>METEPHPFEATIAAIRAQVPADLAAPRIGIVCGSGLSTLASHFRDKVEVAYDSLPGFVKSTVAGHKSAFAFGRLGEGQGIPVVAMLGRFHPYEGYPMAKATYPIRVMKRLGVQSLLITNATGSLNPAIPVGTIVIIQDHLSLPSLTGMNPLLGPNYPPYPRFLPMSNAYSRRLRKLVFHGFYKLQSKLNMSSANANGKIDEQAIQEGTYAYVSGPTYETPAEGRFLRAAGADVVGMSTIPEVIVAREEDMEVCVLSLVTNFVVIPAGYRSIREEVEAELAGKPLEAVQDAIVSHEEVLEVGQRKAELMRELIEIVVPTI</sequence>
<dbReference type="HOGENOM" id="CLU_054456_1_2_1"/>
<evidence type="ECO:0000256" key="5">
    <source>
        <dbReference type="PIRNR" id="PIRNR000477"/>
    </source>
</evidence>
<evidence type="ECO:0000256" key="2">
    <source>
        <dbReference type="ARBA" id="ARBA00006751"/>
    </source>
</evidence>
<feature type="binding site" evidence="6">
    <location>
        <position position="65"/>
    </location>
    <ligand>
        <name>phosphate</name>
        <dbReference type="ChEBI" id="CHEBI:43474"/>
    </ligand>
</feature>
<dbReference type="UniPathway" id="UPA00606"/>
<keyword evidence="3 5" id="KW-0328">Glycosyltransferase</keyword>
<keyword evidence="9" id="KW-1185">Reference proteome</keyword>
<comment type="similarity">
    <text evidence="2 5">Belongs to the PNP/MTAP phosphorylase family.</text>
</comment>
<feature type="binding site" evidence="6">
    <location>
        <position position="260"/>
    </location>
    <ligand>
        <name>a purine D-ribonucleoside</name>
        <dbReference type="ChEBI" id="CHEBI:142355"/>
    </ligand>
</feature>
<dbReference type="EC" id="2.4.2.1" evidence="5"/>
<feature type="binding site" evidence="6">
    <location>
        <position position="120"/>
    </location>
    <ligand>
        <name>phosphate</name>
        <dbReference type="ChEBI" id="CHEBI:43474"/>
    </ligand>
</feature>
<dbReference type="GO" id="GO:0009116">
    <property type="term" value="P:nucleoside metabolic process"/>
    <property type="evidence" value="ECO:0007669"/>
    <property type="project" value="InterPro"/>
</dbReference>
<dbReference type="Gene3D" id="3.40.50.1580">
    <property type="entry name" value="Nucleoside phosphorylase domain"/>
    <property type="match status" value="1"/>
</dbReference>
<dbReference type="Pfam" id="PF01048">
    <property type="entry name" value="PNP_UDP_1"/>
    <property type="match status" value="1"/>
</dbReference>
<comment type="function">
    <text evidence="5">The purine nucleoside phosphorylases catalyze the phosphorolytic breakdown of the N-glycosidic bond in the beta-(deoxy)ribonucleoside molecules, with the formation of the corresponding free purine bases and pentose-1-phosphate.</text>
</comment>
<dbReference type="eggNOG" id="KOG3984">
    <property type="taxonomic scope" value="Eukaryota"/>
</dbReference>
<feature type="domain" description="Nucleoside phosphorylase" evidence="7">
    <location>
        <begin position="27"/>
        <end position="277"/>
    </location>
</feature>
<evidence type="ECO:0000313" key="8">
    <source>
        <dbReference type="EMBL" id="CCA76300.1"/>
    </source>
</evidence>